<keyword evidence="2" id="KW-1185">Reference proteome</keyword>
<gene>
    <name evidence="1" type="ORF">HPB48_008502</name>
</gene>
<dbReference type="Proteomes" id="UP000821853">
    <property type="component" value="Unassembled WGS sequence"/>
</dbReference>
<organism evidence="1 2">
    <name type="scientific">Haemaphysalis longicornis</name>
    <name type="common">Bush tick</name>
    <dbReference type="NCBI Taxonomy" id="44386"/>
    <lineage>
        <taxon>Eukaryota</taxon>
        <taxon>Metazoa</taxon>
        <taxon>Ecdysozoa</taxon>
        <taxon>Arthropoda</taxon>
        <taxon>Chelicerata</taxon>
        <taxon>Arachnida</taxon>
        <taxon>Acari</taxon>
        <taxon>Parasitiformes</taxon>
        <taxon>Ixodida</taxon>
        <taxon>Ixodoidea</taxon>
        <taxon>Ixodidae</taxon>
        <taxon>Haemaphysalinae</taxon>
        <taxon>Haemaphysalis</taxon>
    </lineage>
</organism>
<evidence type="ECO:0000313" key="1">
    <source>
        <dbReference type="EMBL" id="KAH9378662.1"/>
    </source>
</evidence>
<name>A0A9J6GJK4_HAELO</name>
<dbReference type="EMBL" id="JABSTR010000009">
    <property type="protein sequence ID" value="KAH9378662.1"/>
    <property type="molecule type" value="Genomic_DNA"/>
</dbReference>
<sequence>MSVMVESQVTMTECSGQAQQPLQVHSTSDTSTAIAIFDGSVRADVKAWTVATERIRIANPLDSITDFGERDLSVEGPCPQLAHELWQKNRNLQCIERSPNRMLQTQNDHAGYP</sequence>
<accession>A0A9J6GJK4</accession>
<reference evidence="1 2" key="1">
    <citation type="journal article" date="2020" name="Cell">
        <title>Large-Scale Comparative Analyses of Tick Genomes Elucidate Their Genetic Diversity and Vector Capacities.</title>
        <authorList>
            <consortium name="Tick Genome and Microbiome Consortium (TIGMIC)"/>
            <person name="Jia N."/>
            <person name="Wang J."/>
            <person name="Shi W."/>
            <person name="Du L."/>
            <person name="Sun Y."/>
            <person name="Zhan W."/>
            <person name="Jiang J.F."/>
            <person name="Wang Q."/>
            <person name="Zhang B."/>
            <person name="Ji P."/>
            <person name="Bell-Sakyi L."/>
            <person name="Cui X.M."/>
            <person name="Yuan T.T."/>
            <person name="Jiang B.G."/>
            <person name="Yang W.F."/>
            <person name="Lam T.T."/>
            <person name="Chang Q.C."/>
            <person name="Ding S.J."/>
            <person name="Wang X.J."/>
            <person name="Zhu J.G."/>
            <person name="Ruan X.D."/>
            <person name="Zhao L."/>
            <person name="Wei J.T."/>
            <person name="Ye R.Z."/>
            <person name="Que T.C."/>
            <person name="Du C.H."/>
            <person name="Zhou Y.H."/>
            <person name="Cheng J.X."/>
            <person name="Dai P.F."/>
            <person name="Guo W.B."/>
            <person name="Han X.H."/>
            <person name="Huang E.J."/>
            <person name="Li L.F."/>
            <person name="Wei W."/>
            <person name="Gao Y.C."/>
            <person name="Liu J.Z."/>
            <person name="Shao H.Z."/>
            <person name="Wang X."/>
            <person name="Wang C.C."/>
            <person name="Yang T.C."/>
            <person name="Huo Q.B."/>
            <person name="Li W."/>
            <person name="Chen H.Y."/>
            <person name="Chen S.E."/>
            <person name="Zhou L.G."/>
            <person name="Ni X.B."/>
            <person name="Tian J.H."/>
            <person name="Sheng Y."/>
            <person name="Liu T."/>
            <person name="Pan Y.S."/>
            <person name="Xia L.Y."/>
            <person name="Li J."/>
            <person name="Zhao F."/>
            <person name="Cao W.C."/>
        </authorList>
    </citation>
    <scope>NUCLEOTIDE SEQUENCE [LARGE SCALE GENOMIC DNA]</scope>
    <source>
        <strain evidence="1">HaeL-2018</strain>
    </source>
</reference>
<evidence type="ECO:0000313" key="2">
    <source>
        <dbReference type="Proteomes" id="UP000821853"/>
    </source>
</evidence>
<proteinExistence type="predicted"/>
<dbReference type="VEuPathDB" id="VectorBase:HLOH_042956"/>
<dbReference type="AlphaFoldDB" id="A0A9J6GJK4"/>
<dbReference type="OrthoDB" id="7288680at2759"/>
<comment type="caution">
    <text evidence="1">The sequence shown here is derived from an EMBL/GenBank/DDBJ whole genome shotgun (WGS) entry which is preliminary data.</text>
</comment>
<protein>
    <submittedName>
        <fullName evidence="1">Uncharacterized protein</fullName>
    </submittedName>
</protein>